<gene>
    <name evidence="1" type="ORF">SAMN05216362_101117</name>
</gene>
<dbReference type="Proteomes" id="UP000199427">
    <property type="component" value="Unassembled WGS sequence"/>
</dbReference>
<evidence type="ECO:0008006" key="3">
    <source>
        <dbReference type="Google" id="ProtNLM"/>
    </source>
</evidence>
<organism evidence="1 2">
    <name type="scientific">Piscibacillus halophilus</name>
    <dbReference type="NCBI Taxonomy" id="571933"/>
    <lineage>
        <taxon>Bacteria</taxon>
        <taxon>Bacillati</taxon>
        <taxon>Bacillota</taxon>
        <taxon>Bacilli</taxon>
        <taxon>Bacillales</taxon>
        <taxon>Bacillaceae</taxon>
        <taxon>Piscibacillus</taxon>
    </lineage>
</organism>
<dbReference type="EMBL" id="FOES01000001">
    <property type="protein sequence ID" value="SEP56659.1"/>
    <property type="molecule type" value="Genomic_DNA"/>
</dbReference>
<evidence type="ECO:0000313" key="2">
    <source>
        <dbReference type="Proteomes" id="UP000199427"/>
    </source>
</evidence>
<dbReference type="RefSeq" id="WP_091772065.1">
    <property type="nucleotide sequence ID" value="NZ_CAESCL010000117.1"/>
</dbReference>
<protein>
    <recommendedName>
        <fullName evidence="3">Hook-length control protein FliK</fullName>
    </recommendedName>
</protein>
<sequence length="517" mass="58826">MKSIERMVSSVQQNQRLSNVLTLREGQLITGKITKFYPGNKAAVSLLGHQLIAQLDTSLQVNKHYLMQVKGTQPSVQLKVVHPSEVTSYRDAAQRLIYSANEKANKNEQMQLANLLKQQLPIKPNQISSIIQLMRQHQVPNQNEIFSEMIKQSLPLNRETFQAVHQRINQPVSFSQSIQVLQNQLSQLNVTEELYQLNQRLSILRSQPISVQQFQESVAFQTLKEIGQGSTTTFSLFQKAGLISNQLSFEDWAIQWKSWASQNRVTFSFSNPTLNAALPFNLPAENVVAAMRQYANVHLPNENRAVSFWLAMSSLIGAEGNNPLNTQSLKNFFQLTQVERSIHQDYPSIQSLLKVVNNQLGHTSVTEPIQQLNQVLNAMHLSNHELTRDLMTFTAQLPKEALGLNQDLFMEFEGKKQNDGKLASNQCRVIFYLDMPNLNQTIIDMHVQNKHVELSVYHDQPDVLKTITKPLIPLLSERLEGQGYHSIHVNFKPIFEKEVLSNKSLDLPIESGVDYRV</sequence>
<dbReference type="AlphaFoldDB" id="A0A1H8YWW5"/>
<accession>A0A1H8YWW5</accession>
<reference evidence="1 2" key="1">
    <citation type="submission" date="2016-10" db="EMBL/GenBank/DDBJ databases">
        <authorList>
            <person name="de Groot N.N."/>
        </authorList>
    </citation>
    <scope>NUCLEOTIDE SEQUENCE [LARGE SCALE GENOMIC DNA]</scope>
    <source>
        <strain evidence="1 2">DSM 21633</strain>
    </source>
</reference>
<dbReference type="STRING" id="571933.SAMN05216362_101117"/>
<dbReference type="OrthoDB" id="2351076at2"/>
<proteinExistence type="predicted"/>
<keyword evidence="2" id="KW-1185">Reference proteome</keyword>
<evidence type="ECO:0000313" key="1">
    <source>
        <dbReference type="EMBL" id="SEP56659.1"/>
    </source>
</evidence>
<name>A0A1H8YWW5_9BACI</name>